<dbReference type="EMBL" id="CP026309">
    <property type="protein sequence ID" value="AUV81767.1"/>
    <property type="molecule type" value="Genomic_DNA"/>
</dbReference>
<accession>A0A2I8VIK9</accession>
<dbReference type="Proteomes" id="UP000236584">
    <property type="component" value="Chromosome"/>
</dbReference>
<dbReference type="KEGG" id="srub:C2R22_08995"/>
<organism evidence="1 2">
    <name type="scientific">Salinigranum rubrum</name>
    <dbReference type="NCBI Taxonomy" id="755307"/>
    <lineage>
        <taxon>Archaea</taxon>
        <taxon>Methanobacteriati</taxon>
        <taxon>Methanobacteriota</taxon>
        <taxon>Stenosarchaea group</taxon>
        <taxon>Halobacteria</taxon>
        <taxon>Halobacteriales</taxon>
        <taxon>Haloferacaceae</taxon>
        <taxon>Salinigranum</taxon>
    </lineage>
</organism>
<dbReference type="GeneID" id="35592223"/>
<protein>
    <submittedName>
        <fullName evidence="1">Uncharacterized protein</fullName>
    </submittedName>
</protein>
<dbReference type="Pfam" id="PF20575">
    <property type="entry name" value="HTH_63"/>
    <property type="match status" value="1"/>
</dbReference>
<dbReference type="OrthoDB" id="241883at2157"/>
<dbReference type="RefSeq" id="WP_103425455.1">
    <property type="nucleotide sequence ID" value="NZ_CP026309.1"/>
</dbReference>
<dbReference type="InterPro" id="IPR046783">
    <property type="entry name" value="HTH_63"/>
</dbReference>
<proteinExistence type="predicted"/>
<dbReference type="AlphaFoldDB" id="A0A2I8VIK9"/>
<evidence type="ECO:0000313" key="1">
    <source>
        <dbReference type="EMBL" id="AUV81767.1"/>
    </source>
</evidence>
<keyword evidence="2" id="KW-1185">Reference proteome</keyword>
<name>A0A2I8VIK9_9EURY</name>
<evidence type="ECO:0000313" key="2">
    <source>
        <dbReference type="Proteomes" id="UP000236584"/>
    </source>
</evidence>
<gene>
    <name evidence="1" type="ORF">C2R22_08995</name>
</gene>
<reference evidence="1 2" key="1">
    <citation type="submission" date="2018-01" db="EMBL/GenBank/DDBJ databases">
        <title>Complete genome sequence of Salinigranum rubrum GX10T, an extremely halophilic archaeon isolated from a marine solar saltern.</title>
        <authorList>
            <person name="Han S."/>
        </authorList>
    </citation>
    <scope>NUCLEOTIDE SEQUENCE [LARGE SCALE GENOMIC DNA]</scope>
    <source>
        <strain evidence="1 2">GX10</strain>
    </source>
</reference>
<sequence>MERTGEDVDVLDAVARLDDASMTLRTRTPVCGARTTVIDRLGSLRATGAIAEFEVQTWPGEVVLSDAAAPDGAIRTFERLEGWADERGASVRPAFDVRTVSSLVGNRREILTLPMMCLTVSSGDELVGVFPHQEGGNTVTIGDCLDAFERRADGDRETDAPTGVEPVSP</sequence>